<keyword evidence="1" id="KW-1133">Transmembrane helix</keyword>
<keyword evidence="3" id="KW-1185">Reference proteome</keyword>
<name>A0ABT8FZL6_9MICO</name>
<evidence type="ECO:0008006" key="4">
    <source>
        <dbReference type="Google" id="ProtNLM"/>
    </source>
</evidence>
<feature type="transmembrane region" description="Helical" evidence="1">
    <location>
        <begin position="12"/>
        <end position="32"/>
    </location>
</feature>
<dbReference type="RefSeq" id="WP_301126803.1">
    <property type="nucleotide sequence ID" value="NZ_JAUHPV010000002.1"/>
</dbReference>
<evidence type="ECO:0000256" key="1">
    <source>
        <dbReference type="SAM" id="Phobius"/>
    </source>
</evidence>
<dbReference type="Proteomes" id="UP001172738">
    <property type="component" value="Unassembled WGS sequence"/>
</dbReference>
<sequence length="78" mass="7779">MSEYIEWSALGQVVLFGLIVGAGLPALFAVGVRALAGTGARDEDGHVRGSRAAVAIACFAVIIAAIVGAIVYIAAGGH</sequence>
<keyword evidence="1" id="KW-0812">Transmembrane</keyword>
<keyword evidence="1" id="KW-0472">Membrane</keyword>
<reference evidence="2" key="1">
    <citation type="submission" date="2023-06" db="EMBL/GenBank/DDBJ databases">
        <title>SYSU T00b26.</title>
        <authorList>
            <person name="Gao L."/>
            <person name="Fang B.-Z."/>
            <person name="Li W.-J."/>
        </authorList>
    </citation>
    <scope>NUCLEOTIDE SEQUENCE</scope>
    <source>
        <strain evidence="2">SYSU T00b26</strain>
    </source>
</reference>
<proteinExistence type="predicted"/>
<evidence type="ECO:0000313" key="3">
    <source>
        <dbReference type="Proteomes" id="UP001172738"/>
    </source>
</evidence>
<comment type="caution">
    <text evidence="2">The sequence shown here is derived from an EMBL/GenBank/DDBJ whole genome shotgun (WGS) entry which is preliminary data.</text>
</comment>
<gene>
    <name evidence="2" type="ORF">QQX04_04945</name>
</gene>
<organism evidence="2 3">
    <name type="scientific">Demequina zhanjiangensis</name>
    <dbReference type="NCBI Taxonomy" id="3051659"/>
    <lineage>
        <taxon>Bacteria</taxon>
        <taxon>Bacillati</taxon>
        <taxon>Actinomycetota</taxon>
        <taxon>Actinomycetes</taxon>
        <taxon>Micrococcales</taxon>
        <taxon>Demequinaceae</taxon>
        <taxon>Demequina</taxon>
    </lineage>
</organism>
<accession>A0ABT8FZL6</accession>
<feature type="transmembrane region" description="Helical" evidence="1">
    <location>
        <begin position="53"/>
        <end position="75"/>
    </location>
</feature>
<evidence type="ECO:0000313" key="2">
    <source>
        <dbReference type="EMBL" id="MDN4472336.1"/>
    </source>
</evidence>
<protein>
    <recommendedName>
        <fullName evidence="4">Interferon-induced transmembrane protein</fullName>
    </recommendedName>
</protein>
<dbReference type="EMBL" id="JAUHPV010000002">
    <property type="protein sequence ID" value="MDN4472336.1"/>
    <property type="molecule type" value="Genomic_DNA"/>
</dbReference>